<reference evidence="1" key="1">
    <citation type="submission" date="2022-02" db="EMBL/GenBank/DDBJ databases">
        <authorList>
            <person name="Leng L."/>
        </authorList>
    </citation>
    <scope>NUCLEOTIDE SEQUENCE</scope>
    <source>
        <strain evidence="1">JI</strain>
    </source>
</reference>
<name>A0A9X4H6K2_9FIRM</name>
<dbReference type="InterPro" id="IPR019644">
    <property type="entry name" value="DUF2508"/>
</dbReference>
<sequence length="101" mass="11360">MDILSVIKLLSAKISGLIKKRADMPCEPTLMSVIESARRDWQQALKEMNHIDGELSDYVIFKINSAERHYMMLLKQAKQEGVTAWPAVPGKIAPTTLNTHP</sequence>
<gene>
    <name evidence="1" type="ORF">L7E55_01225</name>
</gene>
<dbReference type="Proteomes" id="UP001154312">
    <property type="component" value="Unassembled WGS sequence"/>
</dbReference>
<dbReference type="Pfam" id="PF10704">
    <property type="entry name" value="DUF2508"/>
    <property type="match status" value="1"/>
</dbReference>
<dbReference type="AlphaFoldDB" id="A0A9X4H6K2"/>
<accession>A0A9X4H6K2</accession>
<evidence type="ECO:0000313" key="2">
    <source>
        <dbReference type="Proteomes" id="UP001154312"/>
    </source>
</evidence>
<organism evidence="1 2">
    <name type="scientific">Pelotomaculum isophthalicicum JI</name>
    <dbReference type="NCBI Taxonomy" id="947010"/>
    <lineage>
        <taxon>Bacteria</taxon>
        <taxon>Bacillati</taxon>
        <taxon>Bacillota</taxon>
        <taxon>Clostridia</taxon>
        <taxon>Eubacteriales</taxon>
        <taxon>Desulfotomaculaceae</taxon>
        <taxon>Pelotomaculum</taxon>
    </lineage>
</organism>
<protein>
    <submittedName>
        <fullName evidence="1">YaaL family protein</fullName>
    </submittedName>
</protein>
<keyword evidence="2" id="KW-1185">Reference proteome</keyword>
<comment type="caution">
    <text evidence="1">The sequence shown here is derived from an EMBL/GenBank/DDBJ whole genome shotgun (WGS) entry which is preliminary data.</text>
</comment>
<dbReference type="RefSeq" id="WP_277442141.1">
    <property type="nucleotide sequence ID" value="NZ_JAKOAV010000001.1"/>
</dbReference>
<evidence type="ECO:0000313" key="1">
    <source>
        <dbReference type="EMBL" id="MDF9406994.1"/>
    </source>
</evidence>
<proteinExistence type="predicted"/>
<dbReference type="EMBL" id="JAKOAV010000001">
    <property type="protein sequence ID" value="MDF9406994.1"/>
    <property type="molecule type" value="Genomic_DNA"/>
</dbReference>